<gene>
    <name evidence="2" type="ORF">SAMN05444359_11579</name>
</gene>
<feature type="domain" description="PRC-barrel" evidence="1">
    <location>
        <begin position="6"/>
        <end position="46"/>
    </location>
</feature>
<dbReference type="SUPFAM" id="SSF50346">
    <property type="entry name" value="PRC-barrel domain"/>
    <property type="match status" value="1"/>
</dbReference>
<dbReference type="InParanoid" id="A0A1H9INY8"/>
<dbReference type="Proteomes" id="UP000199021">
    <property type="component" value="Unassembled WGS sequence"/>
</dbReference>
<organism evidence="2 3">
    <name type="scientific">Neolewinella agarilytica</name>
    <dbReference type="NCBI Taxonomy" id="478744"/>
    <lineage>
        <taxon>Bacteria</taxon>
        <taxon>Pseudomonadati</taxon>
        <taxon>Bacteroidota</taxon>
        <taxon>Saprospiria</taxon>
        <taxon>Saprospirales</taxon>
        <taxon>Lewinellaceae</taxon>
        <taxon>Neolewinella</taxon>
    </lineage>
</organism>
<dbReference type="AlphaFoldDB" id="A0A1H9INY8"/>
<accession>A0A1H9INY8</accession>
<dbReference type="InterPro" id="IPR027275">
    <property type="entry name" value="PRC-brl_dom"/>
</dbReference>
<name>A0A1H9INY8_9BACT</name>
<evidence type="ECO:0000313" key="3">
    <source>
        <dbReference type="Proteomes" id="UP000199021"/>
    </source>
</evidence>
<dbReference type="Pfam" id="PF05239">
    <property type="entry name" value="PRC"/>
    <property type="match status" value="1"/>
</dbReference>
<sequence length="122" mass="13959">MHNLIFSVSSLLHCELYTPEGLNIGTLHDVVCNKDSGKITYLIVETCSPDHLFAIHHSFFYLGQEEDEIIFDQRIGRENHAIYLDLPGHYASKTVLKYRDFLQLILPNLAVAGHRSDNETLF</sequence>
<dbReference type="OrthoDB" id="1494439at2"/>
<dbReference type="RefSeq" id="WP_090169649.1">
    <property type="nucleotide sequence ID" value="NZ_FOFB01000015.1"/>
</dbReference>
<dbReference type="EMBL" id="FOFB01000015">
    <property type="protein sequence ID" value="SEQ76266.1"/>
    <property type="molecule type" value="Genomic_DNA"/>
</dbReference>
<protein>
    <submittedName>
        <fullName evidence="2">PRC-barrel domain-containing protein</fullName>
    </submittedName>
</protein>
<evidence type="ECO:0000259" key="1">
    <source>
        <dbReference type="Pfam" id="PF05239"/>
    </source>
</evidence>
<dbReference type="Gene3D" id="2.30.30.240">
    <property type="entry name" value="PRC-barrel domain"/>
    <property type="match status" value="1"/>
</dbReference>
<proteinExistence type="predicted"/>
<keyword evidence="3" id="KW-1185">Reference proteome</keyword>
<dbReference type="InterPro" id="IPR011033">
    <property type="entry name" value="PRC_barrel-like_sf"/>
</dbReference>
<reference evidence="3" key="1">
    <citation type="submission" date="2016-10" db="EMBL/GenBank/DDBJ databases">
        <authorList>
            <person name="Varghese N."/>
            <person name="Submissions S."/>
        </authorList>
    </citation>
    <scope>NUCLEOTIDE SEQUENCE [LARGE SCALE GENOMIC DNA]</scope>
    <source>
        <strain evidence="3">DSM 24740</strain>
    </source>
</reference>
<dbReference type="STRING" id="478744.SAMN05444359_11579"/>
<evidence type="ECO:0000313" key="2">
    <source>
        <dbReference type="EMBL" id="SEQ76266.1"/>
    </source>
</evidence>